<evidence type="ECO:0000313" key="3">
    <source>
        <dbReference type="EMBL" id="MCC9630656.1"/>
    </source>
</evidence>
<gene>
    <name evidence="3" type="ORF">LOC68_19855</name>
</gene>
<feature type="region of interest" description="Disordered" evidence="1">
    <location>
        <begin position="1"/>
        <end position="23"/>
    </location>
</feature>
<evidence type="ECO:0000256" key="2">
    <source>
        <dbReference type="SAM" id="Phobius"/>
    </source>
</evidence>
<dbReference type="EMBL" id="JAJKFT010000010">
    <property type="protein sequence ID" value="MCC9630656.1"/>
    <property type="molecule type" value="Genomic_DNA"/>
</dbReference>
<keyword evidence="4" id="KW-1185">Reference proteome</keyword>
<evidence type="ECO:0000313" key="4">
    <source>
        <dbReference type="Proteomes" id="UP001139103"/>
    </source>
</evidence>
<dbReference type="AlphaFoldDB" id="A0A9X1SIB2"/>
<dbReference type="RefSeq" id="WP_230221971.1">
    <property type="nucleotide sequence ID" value="NZ_JAJKFT010000010.1"/>
</dbReference>
<feature type="transmembrane region" description="Helical" evidence="2">
    <location>
        <begin position="218"/>
        <end position="239"/>
    </location>
</feature>
<feature type="transmembrane region" description="Helical" evidence="2">
    <location>
        <begin position="116"/>
        <end position="132"/>
    </location>
</feature>
<evidence type="ECO:0000256" key="1">
    <source>
        <dbReference type="SAM" id="MobiDB-lite"/>
    </source>
</evidence>
<name>A0A9X1SIB2_9BACT</name>
<accession>A0A9X1SIB2</accession>
<sequence length="241" mass="25967">MSQLDEPPLSPEEEDANWAPAKDVSSAAPAEKISFRFSLARLLLAMAAAPLPMVLFANNNPFVAWVFAFCGLTLAGAVFLVRAEDLPRINTGVTVMLIIAIAAACATGTFDFWGVAFWSMLGAIPGFFYAHGQYPYYVRGAGKDHKEAPRCESVLATGAWIYVGLNWIAWKNVAASIGESGLSGPGLVLMTVFVLLIPINIIWVAGEKGARLDQRPELGFYYELTLIGIPLASLCILLKGL</sequence>
<keyword evidence="2" id="KW-1133">Transmembrane helix</keyword>
<feature type="transmembrane region" description="Helical" evidence="2">
    <location>
        <begin position="182"/>
        <end position="206"/>
    </location>
</feature>
<reference evidence="3" key="1">
    <citation type="submission" date="2021-11" db="EMBL/GenBank/DDBJ databases">
        <title>Genome sequence.</title>
        <authorList>
            <person name="Sun Q."/>
        </authorList>
    </citation>
    <scope>NUCLEOTIDE SEQUENCE</scope>
    <source>
        <strain evidence="3">JC732</strain>
    </source>
</reference>
<feature type="transmembrane region" description="Helical" evidence="2">
    <location>
        <begin position="62"/>
        <end position="81"/>
    </location>
</feature>
<organism evidence="3 4">
    <name type="scientific">Blastopirellula sediminis</name>
    <dbReference type="NCBI Taxonomy" id="2894196"/>
    <lineage>
        <taxon>Bacteria</taxon>
        <taxon>Pseudomonadati</taxon>
        <taxon>Planctomycetota</taxon>
        <taxon>Planctomycetia</taxon>
        <taxon>Pirellulales</taxon>
        <taxon>Pirellulaceae</taxon>
        <taxon>Blastopirellula</taxon>
    </lineage>
</organism>
<keyword evidence="2" id="KW-0472">Membrane</keyword>
<keyword evidence="2" id="KW-0812">Transmembrane</keyword>
<proteinExistence type="predicted"/>
<feature type="transmembrane region" description="Helical" evidence="2">
    <location>
        <begin position="93"/>
        <end position="110"/>
    </location>
</feature>
<dbReference type="Proteomes" id="UP001139103">
    <property type="component" value="Unassembled WGS sequence"/>
</dbReference>
<comment type="caution">
    <text evidence="3">The sequence shown here is derived from an EMBL/GenBank/DDBJ whole genome shotgun (WGS) entry which is preliminary data.</text>
</comment>
<protein>
    <submittedName>
        <fullName evidence="3">Uncharacterized protein</fullName>
    </submittedName>
</protein>
<feature type="transmembrane region" description="Helical" evidence="2">
    <location>
        <begin position="153"/>
        <end position="170"/>
    </location>
</feature>